<feature type="compositionally biased region" description="Pro residues" evidence="10">
    <location>
        <begin position="75"/>
        <end position="86"/>
    </location>
</feature>
<protein>
    <recommendedName>
        <fullName evidence="9">Sec-independent protein translocase protein TatA</fullName>
    </recommendedName>
</protein>
<dbReference type="EMBL" id="CP146612">
    <property type="protein sequence ID" value="WWX25407.1"/>
    <property type="molecule type" value="Genomic_DNA"/>
</dbReference>
<dbReference type="NCBIfam" id="TIGR01411">
    <property type="entry name" value="tatAE"/>
    <property type="match status" value="1"/>
</dbReference>
<accession>A0ABZ2J3C1</accession>
<name>A0ABZ2J3C1_9CHLR</name>
<comment type="similarity">
    <text evidence="9">Belongs to the TatA/E family.</text>
</comment>
<dbReference type="InterPro" id="IPR006312">
    <property type="entry name" value="TatA/E"/>
</dbReference>
<sequence>MRIGPTEMIIVLVIVILVFGIGKLPELGKSLGSGLRSFKKAQEDITQEVSNVTATVEGKKTTEPATAAEAEPKKPAPPVAPPEDEE</sequence>
<evidence type="ECO:0000256" key="9">
    <source>
        <dbReference type="HAMAP-Rule" id="MF_00236"/>
    </source>
</evidence>
<keyword evidence="3 9" id="KW-1003">Cell membrane</keyword>
<evidence type="ECO:0000256" key="2">
    <source>
        <dbReference type="ARBA" id="ARBA00022448"/>
    </source>
</evidence>
<dbReference type="RefSeq" id="WP_338737550.1">
    <property type="nucleotide sequence ID" value="NZ_CP146612.1"/>
</dbReference>
<keyword evidence="2 9" id="KW-0813">Transport</keyword>
<evidence type="ECO:0000256" key="8">
    <source>
        <dbReference type="ARBA" id="ARBA00023136"/>
    </source>
</evidence>
<dbReference type="InterPro" id="IPR003369">
    <property type="entry name" value="TatA/B/E"/>
</dbReference>
<keyword evidence="7 9" id="KW-0811">Translocation</keyword>
<feature type="transmembrane region" description="Helical" evidence="9">
    <location>
        <begin position="6"/>
        <end position="24"/>
    </location>
</feature>
<organism evidence="11 12">
    <name type="scientific">Candidatus Dehalogenimonas loeffleri</name>
    <dbReference type="NCBI Taxonomy" id="3127115"/>
    <lineage>
        <taxon>Bacteria</taxon>
        <taxon>Bacillati</taxon>
        <taxon>Chloroflexota</taxon>
        <taxon>Dehalococcoidia</taxon>
        <taxon>Dehalococcoidales</taxon>
        <taxon>Dehalococcoidaceae</taxon>
        <taxon>Dehalogenimonas</taxon>
    </lineage>
</organism>
<keyword evidence="8 9" id="KW-0472">Membrane</keyword>
<comment type="subunit">
    <text evidence="9">Forms a complex with TatC.</text>
</comment>
<keyword evidence="6 9" id="KW-1133">Transmembrane helix</keyword>
<evidence type="ECO:0000313" key="11">
    <source>
        <dbReference type="EMBL" id="WWX25407.1"/>
    </source>
</evidence>
<keyword evidence="4 9" id="KW-0812">Transmembrane</keyword>
<evidence type="ECO:0000256" key="3">
    <source>
        <dbReference type="ARBA" id="ARBA00022475"/>
    </source>
</evidence>
<dbReference type="Pfam" id="PF02416">
    <property type="entry name" value="TatA_B_E"/>
    <property type="match status" value="1"/>
</dbReference>
<evidence type="ECO:0000256" key="10">
    <source>
        <dbReference type="SAM" id="MobiDB-lite"/>
    </source>
</evidence>
<feature type="region of interest" description="Disordered" evidence="10">
    <location>
        <begin position="42"/>
        <end position="86"/>
    </location>
</feature>
<keyword evidence="5 9" id="KW-0653">Protein transport</keyword>
<comment type="subcellular location">
    <subcellularLocation>
        <location evidence="1 9">Cell membrane</location>
        <topology evidence="1 9">Single-pass membrane protein</topology>
    </subcellularLocation>
</comment>
<dbReference type="HAMAP" id="MF_00236">
    <property type="entry name" value="TatA_E"/>
    <property type="match status" value="1"/>
</dbReference>
<evidence type="ECO:0000256" key="1">
    <source>
        <dbReference type="ARBA" id="ARBA00004162"/>
    </source>
</evidence>
<comment type="function">
    <text evidence="9">Part of the twin-arginine translocation (Tat) system that transports large folded proteins containing a characteristic twin-arginine motif in their signal peptide across membranes. TatA could form the protein-conducting channel of the Tat system.</text>
</comment>
<evidence type="ECO:0000256" key="5">
    <source>
        <dbReference type="ARBA" id="ARBA00022927"/>
    </source>
</evidence>
<evidence type="ECO:0000313" key="12">
    <source>
        <dbReference type="Proteomes" id="UP001375370"/>
    </source>
</evidence>
<reference evidence="11 12" key="1">
    <citation type="submission" date="2024-03" db="EMBL/GenBank/DDBJ databases">
        <title>A Dehalogenimonas Isolated from Estuarine Sediments Dihaloeliminates Chlorinated Alkanes.</title>
        <authorList>
            <person name="Yang Y."/>
            <person name="Wang H."/>
        </authorList>
    </citation>
    <scope>NUCLEOTIDE SEQUENCE [LARGE SCALE GENOMIC DNA]</scope>
    <source>
        <strain evidence="11 12">W</strain>
    </source>
</reference>
<dbReference type="Gene3D" id="1.20.5.3310">
    <property type="match status" value="1"/>
</dbReference>
<dbReference type="PANTHER" id="PTHR42982">
    <property type="entry name" value="SEC-INDEPENDENT PROTEIN TRANSLOCASE PROTEIN TATA"/>
    <property type="match status" value="1"/>
</dbReference>
<evidence type="ECO:0000256" key="6">
    <source>
        <dbReference type="ARBA" id="ARBA00022989"/>
    </source>
</evidence>
<evidence type="ECO:0000256" key="4">
    <source>
        <dbReference type="ARBA" id="ARBA00022692"/>
    </source>
</evidence>
<keyword evidence="12" id="KW-1185">Reference proteome</keyword>
<proteinExistence type="inferred from homology"/>
<evidence type="ECO:0000256" key="7">
    <source>
        <dbReference type="ARBA" id="ARBA00023010"/>
    </source>
</evidence>
<dbReference type="PANTHER" id="PTHR42982:SF1">
    <property type="entry name" value="SEC-INDEPENDENT PROTEIN TRANSLOCASE PROTEIN TATA"/>
    <property type="match status" value="1"/>
</dbReference>
<gene>
    <name evidence="9" type="primary">tatA</name>
    <name evidence="11" type="ORF">V8247_00115</name>
</gene>
<dbReference type="Proteomes" id="UP001375370">
    <property type="component" value="Chromosome"/>
</dbReference>